<feature type="transmembrane region" description="Helical" evidence="12">
    <location>
        <begin position="216"/>
        <end position="241"/>
    </location>
</feature>
<dbReference type="SUPFAM" id="SSF81324">
    <property type="entry name" value="Voltage-gated potassium channels"/>
    <property type="match status" value="1"/>
</dbReference>
<keyword evidence="2" id="KW-0813">Transport</keyword>
<dbReference type="EMBL" id="SUVG01000008">
    <property type="protein sequence ID" value="MBE6421801.1"/>
    <property type="molecule type" value="Genomic_DNA"/>
</dbReference>
<accession>A0A928DQV9</accession>
<evidence type="ECO:0000256" key="5">
    <source>
        <dbReference type="ARBA" id="ARBA00022826"/>
    </source>
</evidence>
<gene>
    <name evidence="14" type="ORF">E7027_06750</name>
</gene>
<evidence type="ECO:0000256" key="10">
    <source>
        <dbReference type="ARBA" id="ARBA00023136"/>
    </source>
</evidence>
<evidence type="ECO:0000256" key="7">
    <source>
        <dbReference type="ARBA" id="ARBA00022958"/>
    </source>
</evidence>
<evidence type="ECO:0000256" key="3">
    <source>
        <dbReference type="ARBA" id="ARBA00022538"/>
    </source>
</evidence>
<dbReference type="PANTHER" id="PTHR11537:SF254">
    <property type="entry name" value="POTASSIUM VOLTAGE-GATED CHANNEL PROTEIN SHAB"/>
    <property type="match status" value="1"/>
</dbReference>
<evidence type="ECO:0000256" key="12">
    <source>
        <dbReference type="SAM" id="Phobius"/>
    </source>
</evidence>
<dbReference type="GO" id="GO:0008076">
    <property type="term" value="C:voltage-gated potassium channel complex"/>
    <property type="evidence" value="ECO:0007669"/>
    <property type="project" value="InterPro"/>
</dbReference>
<proteinExistence type="predicted"/>
<keyword evidence="7" id="KW-0630">Potassium</keyword>
<comment type="subcellular location">
    <subcellularLocation>
        <location evidence="1">Membrane</location>
        <topology evidence="1">Multi-pass membrane protein</topology>
    </subcellularLocation>
</comment>
<keyword evidence="9" id="KW-0406">Ion transport</keyword>
<dbReference type="InterPro" id="IPR005821">
    <property type="entry name" value="Ion_trans_dom"/>
</dbReference>
<feature type="transmembrane region" description="Helical" evidence="12">
    <location>
        <begin position="26"/>
        <end position="44"/>
    </location>
</feature>
<keyword evidence="8 12" id="KW-1133">Transmembrane helix</keyword>
<dbReference type="InterPro" id="IPR027359">
    <property type="entry name" value="Volt_channel_dom_sf"/>
</dbReference>
<protein>
    <submittedName>
        <fullName evidence="14">Potassium channel family protein</fullName>
    </submittedName>
</protein>
<evidence type="ECO:0000256" key="9">
    <source>
        <dbReference type="ARBA" id="ARBA00023065"/>
    </source>
</evidence>
<keyword evidence="5" id="KW-0631">Potassium channel</keyword>
<reference evidence="14" key="1">
    <citation type="submission" date="2019-04" db="EMBL/GenBank/DDBJ databases">
        <title>Evolution of Biomass-Degrading Anaerobic Consortia Revealed by Metagenomics.</title>
        <authorList>
            <person name="Peng X."/>
        </authorList>
    </citation>
    <scope>NUCLEOTIDE SEQUENCE</scope>
    <source>
        <strain evidence="14">SIG66</strain>
    </source>
</reference>
<dbReference type="GO" id="GO:0005249">
    <property type="term" value="F:voltage-gated potassium channel activity"/>
    <property type="evidence" value="ECO:0007669"/>
    <property type="project" value="InterPro"/>
</dbReference>
<organism evidence="14 15">
    <name type="scientific">Candidatus Avelusimicrobium gallicola</name>
    <dbReference type="NCBI Taxonomy" id="2562704"/>
    <lineage>
        <taxon>Bacteria</taxon>
        <taxon>Pseudomonadati</taxon>
        <taxon>Elusimicrobiota</taxon>
        <taxon>Elusimicrobia</taxon>
        <taxon>Elusimicrobiales</taxon>
        <taxon>Elusimicrobiaceae</taxon>
        <taxon>Candidatus Avelusimicrobium</taxon>
    </lineage>
</organism>
<evidence type="ECO:0000259" key="13">
    <source>
        <dbReference type="Pfam" id="PF00520"/>
    </source>
</evidence>
<keyword evidence="10 12" id="KW-0472">Membrane</keyword>
<dbReference type="PRINTS" id="PR00169">
    <property type="entry name" value="KCHANNEL"/>
</dbReference>
<keyword evidence="6" id="KW-0851">Voltage-gated channel</keyword>
<feature type="domain" description="Ion transport" evidence="13">
    <location>
        <begin position="31"/>
        <end position="239"/>
    </location>
</feature>
<evidence type="ECO:0000256" key="6">
    <source>
        <dbReference type="ARBA" id="ARBA00022882"/>
    </source>
</evidence>
<evidence type="ECO:0000256" key="4">
    <source>
        <dbReference type="ARBA" id="ARBA00022692"/>
    </source>
</evidence>
<evidence type="ECO:0000256" key="2">
    <source>
        <dbReference type="ARBA" id="ARBA00022448"/>
    </source>
</evidence>
<dbReference type="Proteomes" id="UP000725649">
    <property type="component" value="Unassembled WGS sequence"/>
</dbReference>
<feature type="transmembrane region" description="Helical" evidence="12">
    <location>
        <begin position="155"/>
        <end position="174"/>
    </location>
</feature>
<evidence type="ECO:0000313" key="14">
    <source>
        <dbReference type="EMBL" id="MBE6421801.1"/>
    </source>
</evidence>
<sequence>MPKQHAHQTLKNYLYNTLQFNNSSKVTWGVNALIITLILLTVPIDMIESVPDIHPWLKRWAYHLDLAMTFVFGLEYALRLIVCTEDPHFSRPIIGRIKYMLTPLMLIDLFAISPLFIFGYGAIRLMRVFRILMLMRYTNAIQLMNTVVAEKKGELSVCSAFVLMLWVWSAFMIYRVEHPAQPEVFRNMIDAMWWSLETFTTIGYGDLIPITLEGRLITGVTVALGLVLFAIITAVLTAGIIQEFKKFEHKKNKPQV</sequence>
<evidence type="ECO:0000256" key="11">
    <source>
        <dbReference type="ARBA" id="ARBA00023303"/>
    </source>
</evidence>
<dbReference type="InterPro" id="IPR028325">
    <property type="entry name" value="VG_K_chnl"/>
</dbReference>
<feature type="transmembrane region" description="Helical" evidence="12">
    <location>
        <begin position="99"/>
        <end position="123"/>
    </location>
</feature>
<dbReference type="AlphaFoldDB" id="A0A928DQV9"/>
<dbReference type="PANTHER" id="PTHR11537">
    <property type="entry name" value="VOLTAGE-GATED POTASSIUM CHANNEL"/>
    <property type="match status" value="1"/>
</dbReference>
<keyword evidence="11 14" id="KW-0407">Ion channel</keyword>
<dbReference type="Pfam" id="PF00520">
    <property type="entry name" value="Ion_trans"/>
    <property type="match status" value="1"/>
</dbReference>
<name>A0A928DQV9_9BACT</name>
<evidence type="ECO:0000313" key="15">
    <source>
        <dbReference type="Proteomes" id="UP000725649"/>
    </source>
</evidence>
<dbReference type="GO" id="GO:0001508">
    <property type="term" value="P:action potential"/>
    <property type="evidence" value="ECO:0007669"/>
    <property type="project" value="TreeGrafter"/>
</dbReference>
<keyword evidence="3" id="KW-0633">Potassium transport</keyword>
<comment type="caution">
    <text evidence="14">The sequence shown here is derived from an EMBL/GenBank/DDBJ whole genome shotgun (WGS) entry which is preliminary data.</text>
</comment>
<evidence type="ECO:0000256" key="8">
    <source>
        <dbReference type="ARBA" id="ARBA00022989"/>
    </source>
</evidence>
<dbReference type="Gene3D" id="1.20.120.350">
    <property type="entry name" value="Voltage-gated potassium channels. Chain C"/>
    <property type="match status" value="1"/>
</dbReference>
<dbReference type="Gene3D" id="1.10.287.70">
    <property type="match status" value="1"/>
</dbReference>
<evidence type="ECO:0000256" key="1">
    <source>
        <dbReference type="ARBA" id="ARBA00004141"/>
    </source>
</evidence>
<keyword evidence="4 12" id="KW-0812">Transmembrane</keyword>